<reference evidence="4 5" key="1">
    <citation type="submission" date="2020-08" db="EMBL/GenBank/DDBJ databases">
        <title>Genomic Encyclopedia of Type Strains, Phase IV (KMG-IV): sequencing the most valuable type-strain genomes for metagenomic binning, comparative biology and taxonomic classification.</title>
        <authorList>
            <person name="Goeker M."/>
        </authorList>
    </citation>
    <scope>NUCLEOTIDE SEQUENCE [LARGE SCALE GENOMIC DNA]</scope>
    <source>
        <strain evidence="4 5">DSM 105721</strain>
    </source>
</reference>
<dbReference type="RefSeq" id="WP_164719783.1">
    <property type="nucleotide sequence ID" value="NZ_AP028155.1"/>
</dbReference>
<dbReference type="Gene3D" id="3.55.50.30">
    <property type="match status" value="1"/>
</dbReference>
<keyword evidence="1" id="KW-0812">Transmembrane</keyword>
<evidence type="ECO:0000259" key="3">
    <source>
        <dbReference type="Pfam" id="PF16344"/>
    </source>
</evidence>
<organism evidence="4 5">
    <name type="scientific">Butyricimonas faecihominis</name>
    <dbReference type="NCBI Taxonomy" id="1472416"/>
    <lineage>
        <taxon>Bacteria</taxon>
        <taxon>Pseudomonadati</taxon>
        <taxon>Bacteroidota</taxon>
        <taxon>Bacteroidia</taxon>
        <taxon>Bacteroidales</taxon>
        <taxon>Odoribacteraceae</taxon>
        <taxon>Butyricimonas</taxon>
    </lineage>
</organism>
<keyword evidence="1" id="KW-0472">Membrane</keyword>
<accession>A0A7W6MZF2</accession>
<protein>
    <recommendedName>
        <fullName evidence="6">DUF4974 domain-containing protein</fullName>
    </recommendedName>
</protein>
<dbReference type="PANTHER" id="PTHR30273:SF2">
    <property type="entry name" value="PROTEIN FECR"/>
    <property type="match status" value="1"/>
</dbReference>
<dbReference type="InterPro" id="IPR006860">
    <property type="entry name" value="FecR"/>
</dbReference>
<feature type="domain" description="Protein FecR C-terminal" evidence="3">
    <location>
        <begin position="319"/>
        <end position="387"/>
    </location>
</feature>
<dbReference type="Proteomes" id="UP000546007">
    <property type="component" value="Unassembled WGS sequence"/>
</dbReference>
<dbReference type="InterPro" id="IPR032508">
    <property type="entry name" value="FecR_C"/>
</dbReference>
<dbReference type="GO" id="GO:0016989">
    <property type="term" value="F:sigma factor antagonist activity"/>
    <property type="evidence" value="ECO:0007669"/>
    <property type="project" value="TreeGrafter"/>
</dbReference>
<evidence type="ECO:0000256" key="1">
    <source>
        <dbReference type="SAM" id="Phobius"/>
    </source>
</evidence>
<proteinExistence type="predicted"/>
<dbReference type="GeneID" id="93102291"/>
<feature type="domain" description="FecR protein" evidence="2">
    <location>
        <begin position="182"/>
        <end position="276"/>
    </location>
</feature>
<dbReference type="Gene3D" id="2.60.120.1440">
    <property type="match status" value="1"/>
</dbReference>
<dbReference type="EMBL" id="JACIES010000007">
    <property type="protein sequence ID" value="MBB4026901.1"/>
    <property type="molecule type" value="Genomic_DNA"/>
</dbReference>
<keyword evidence="1" id="KW-1133">Transmembrane helix</keyword>
<dbReference type="AlphaFoldDB" id="A0A7W6MZF2"/>
<evidence type="ECO:0000313" key="5">
    <source>
        <dbReference type="Proteomes" id="UP000546007"/>
    </source>
</evidence>
<evidence type="ECO:0000259" key="2">
    <source>
        <dbReference type="Pfam" id="PF04773"/>
    </source>
</evidence>
<dbReference type="Pfam" id="PF04773">
    <property type="entry name" value="FecR"/>
    <property type="match status" value="1"/>
</dbReference>
<evidence type="ECO:0000313" key="4">
    <source>
        <dbReference type="EMBL" id="MBB4026901.1"/>
    </source>
</evidence>
<name>A0A7W6MZF2_9BACT</name>
<keyword evidence="5" id="KW-1185">Reference proteome</keyword>
<dbReference type="PANTHER" id="PTHR30273">
    <property type="entry name" value="PERIPLASMIC SIGNAL SENSOR AND SIGMA FACTOR ACTIVATOR FECR-RELATED"/>
    <property type="match status" value="1"/>
</dbReference>
<dbReference type="InterPro" id="IPR012373">
    <property type="entry name" value="Ferrdict_sens_TM"/>
</dbReference>
<dbReference type="Pfam" id="PF16344">
    <property type="entry name" value="FecR_C"/>
    <property type="match status" value="1"/>
</dbReference>
<comment type="caution">
    <text evidence="4">The sequence shown here is derived from an EMBL/GenBank/DDBJ whole genome shotgun (WGS) entry which is preliminary data.</text>
</comment>
<sequence length="390" mass="45928">MSDLIPKLDISYLIVKALNGELEGTEKQKLKEWLDESEENKVSYLRVQNRKNQAQRLEVIRKLNKREAWKRIDHGTREHKYFIFKWIYRGIAVTIPMILLFNLYYNKLDRIDRELVKQEHREIHPGEVKAELILANGQRLALDAEKENSVELDLDGVKILKENRGIRYECEDLDGDIPYHELRVPRGGEYPITLEDGTEVYFNSETRFRYPVKFGDRERKVFLVGEAYFKVKREVDRPFIVEIGENRIEVLGTEFNARYYPEENKQMTTLVSGKVKFISKDDKSLVLAPGEQAVLTDEGVLSCETVDVTLYTAWKDGNFVFRKQRLEEVLNTLARWYDVDVFYEDVSRKDIEFTGNIQRFERFEEIVGLLQMAGDTEFEVKGKSIFVRRK</sequence>
<feature type="transmembrane region" description="Helical" evidence="1">
    <location>
        <begin position="86"/>
        <end position="105"/>
    </location>
</feature>
<evidence type="ECO:0008006" key="6">
    <source>
        <dbReference type="Google" id="ProtNLM"/>
    </source>
</evidence>
<gene>
    <name evidence="4" type="ORF">GGR14_002704</name>
</gene>